<evidence type="ECO:0000313" key="2">
    <source>
        <dbReference type="EMBL" id="JAC81651.1"/>
    </source>
</evidence>
<feature type="region of interest" description="Disordered" evidence="1">
    <location>
        <begin position="1"/>
        <end position="29"/>
    </location>
</feature>
<feature type="compositionally biased region" description="Pro residues" evidence="1">
    <location>
        <begin position="1"/>
        <end position="14"/>
    </location>
</feature>
<dbReference type="AlphaFoldDB" id="A0A061SG27"/>
<dbReference type="EMBL" id="GBEZ01003493">
    <property type="protein sequence ID" value="JAC81651.1"/>
    <property type="molecule type" value="Transcribed_RNA"/>
</dbReference>
<reference evidence="2" key="1">
    <citation type="submission" date="2014-05" db="EMBL/GenBank/DDBJ databases">
        <title>The transcriptome of the halophilic microalga Tetraselmis sp. GSL018 isolated from the Great Salt Lake, Utah.</title>
        <authorList>
            <person name="Jinkerson R.E."/>
            <person name="D'Adamo S."/>
            <person name="Posewitz M.C."/>
        </authorList>
    </citation>
    <scope>NUCLEOTIDE SEQUENCE</scope>
    <source>
        <strain evidence="2">GSL018</strain>
    </source>
</reference>
<sequence length="101" mass="11107">LSLSLPPSPWPSSPLPKTNRRRRRPIKERVSRPEPPCLLLLFCSGVAFRFSAGSRTGPSRQWTSGWTAALRIPFTSSIPTQGMASAGAPRQVKVKPVYYAS</sequence>
<feature type="non-terminal residue" evidence="2">
    <location>
        <position position="1"/>
    </location>
</feature>
<evidence type="ECO:0000256" key="1">
    <source>
        <dbReference type="SAM" id="MobiDB-lite"/>
    </source>
</evidence>
<name>A0A061SG27_9CHLO</name>
<protein>
    <submittedName>
        <fullName evidence="2">Uncharacterized protein</fullName>
    </submittedName>
</protein>
<gene>
    <name evidence="2" type="ORF">TSPGSL018_7432</name>
</gene>
<accession>A0A061SG27</accession>
<proteinExistence type="predicted"/>
<organism evidence="2">
    <name type="scientific">Tetraselmis sp. GSL018</name>
    <dbReference type="NCBI Taxonomy" id="582737"/>
    <lineage>
        <taxon>Eukaryota</taxon>
        <taxon>Viridiplantae</taxon>
        <taxon>Chlorophyta</taxon>
        <taxon>core chlorophytes</taxon>
        <taxon>Chlorodendrophyceae</taxon>
        <taxon>Chlorodendrales</taxon>
        <taxon>Chlorodendraceae</taxon>
        <taxon>Tetraselmis</taxon>
    </lineage>
</organism>
<feature type="non-terminal residue" evidence="2">
    <location>
        <position position="101"/>
    </location>
</feature>